<dbReference type="KEGG" id="talb:FTW19_03030"/>
<feature type="transmembrane region" description="Helical" evidence="1">
    <location>
        <begin position="162"/>
        <end position="180"/>
    </location>
</feature>
<protein>
    <submittedName>
        <fullName evidence="2">Uncharacterized protein</fullName>
    </submittedName>
</protein>
<reference evidence="2 3" key="1">
    <citation type="submission" date="2019-08" db="EMBL/GenBank/DDBJ databases">
        <title>Complete genome sequence of Terriglobus albidus strain ORNL.</title>
        <authorList>
            <person name="Podar M."/>
        </authorList>
    </citation>
    <scope>NUCLEOTIDE SEQUENCE [LARGE SCALE GENOMIC DNA]</scope>
    <source>
        <strain evidence="2 3">ORNL</strain>
    </source>
</reference>
<evidence type="ECO:0000313" key="3">
    <source>
        <dbReference type="Proteomes" id="UP000321820"/>
    </source>
</evidence>
<accession>A0A5B9E663</accession>
<sequence>MGSTAYWVNRTKRHGLLAMSAIIITAGAYLATPPPDFRHRFSMATAYASLAFFVASLWLGPWNVLRRRPNPVSFDLRRDIGIWAAMLALVHTAVGLTVHLRGRMWMYFFKRLHPLAIQNTKFGFANFVGLAAAILFLLLLAISNDLSLRRLGVGRWKAIQQWAYVTFGLTIAHGVAYQMIEKRKVPWVVVFACLSVAAVVIQTIGWKRMGRKTD</sequence>
<dbReference type="OrthoDB" id="120099at2"/>
<keyword evidence="1" id="KW-0472">Membrane</keyword>
<dbReference type="EMBL" id="CP042806">
    <property type="protein sequence ID" value="QEE27074.1"/>
    <property type="molecule type" value="Genomic_DNA"/>
</dbReference>
<feature type="transmembrane region" description="Helical" evidence="1">
    <location>
        <begin position="80"/>
        <end position="101"/>
    </location>
</feature>
<feature type="transmembrane region" description="Helical" evidence="1">
    <location>
        <begin position="15"/>
        <end position="32"/>
    </location>
</feature>
<dbReference type="AlphaFoldDB" id="A0A5B9E663"/>
<evidence type="ECO:0000313" key="2">
    <source>
        <dbReference type="EMBL" id="QEE27074.1"/>
    </source>
</evidence>
<keyword evidence="1" id="KW-0812">Transmembrane</keyword>
<name>A0A5B9E663_9BACT</name>
<proteinExistence type="predicted"/>
<gene>
    <name evidence="2" type="ORF">FTW19_03030</name>
</gene>
<keyword evidence="3" id="KW-1185">Reference proteome</keyword>
<feature type="transmembrane region" description="Helical" evidence="1">
    <location>
        <begin position="122"/>
        <end position="142"/>
    </location>
</feature>
<feature type="transmembrane region" description="Helical" evidence="1">
    <location>
        <begin position="44"/>
        <end position="60"/>
    </location>
</feature>
<dbReference type="Proteomes" id="UP000321820">
    <property type="component" value="Chromosome"/>
</dbReference>
<keyword evidence="1" id="KW-1133">Transmembrane helix</keyword>
<evidence type="ECO:0000256" key="1">
    <source>
        <dbReference type="SAM" id="Phobius"/>
    </source>
</evidence>
<dbReference type="RefSeq" id="WP_147646268.1">
    <property type="nucleotide sequence ID" value="NZ_CP042806.1"/>
</dbReference>
<organism evidence="2 3">
    <name type="scientific">Terriglobus albidus</name>
    <dbReference type="NCBI Taxonomy" id="1592106"/>
    <lineage>
        <taxon>Bacteria</taxon>
        <taxon>Pseudomonadati</taxon>
        <taxon>Acidobacteriota</taxon>
        <taxon>Terriglobia</taxon>
        <taxon>Terriglobales</taxon>
        <taxon>Acidobacteriaceae</taxon>
        <taxon>Terriglobus</taxon>
    </lineage>
</organism>
<feature type="transmembrane region" description="Helical" evidence="1">
    <location>
        <begin position="187"/>
        <end position="206"/>
    </location>
</feature>